<comment type="caution">
    <text evidence="6">The sequence shown here is derived from an EMBL/GenBank/DDBJ whole genome shotgun (WGS) entry which is preliminary data.</text>
</comment>
<evidence type="ECO:0000313" key="7">
    <source>
        <dbReference type="Proteomes" id="UP001519331"/>
    </source>
</evidence>
<comment type="similarity">
    <text evidence="2">Belongs to the histone deacetylase family.</text>
</comment>
<evidence type="ECO:0000313" key="6">
    <source>
        <dbReference type="EMBL" id="MBP2319532.1"/>
    </source>
</evidence>
<dbReference type="PRINTS" id="PR01272">
    <property type="entry name" value="ACUCPROTEIN"/>
</dbReference>
<sequence>MTRTSSAAGSQTSFRASVPTAVVWDPALLSYRFNATHPMDPVRLDLTERLCREFGIFEDPQVSLLAPGIASDEVLGSIHDTAYIEAVRAGASRGEPSVEHGLGTEDTPVFPELHEGAARIAEGTLRCAEALLEGSALHAVNFAGGMHHAFRAKAGGFCVYNDAALAIHRLLEPGAGRSGARRVLYLDVDAHHGDGTQSIFYDDPRVMTVSLHQSGTTLFPGTGFPNETGGGGPAAGEGTAVNIALPPGTGDAGWLRAFHAVVPQLVRAFEPEVIVSQHGCDSHAADPLSDLQLSVDAHRQMALDVSHLAEEHAENRWIATGGGGYAVHDVVPRSWTHLTAVAAGSPLRLHTEVPQAWREYVRFACGLEAPPQTMGDEAALWWRSWELGYDPSDAVDRAVMQTRKEIFPLYGLDPWYD</sequence>
<dbReference type="InterPro" id="IPR023696">
    <property type="entry name" value="Ureohydrolase_dom_sf"/>
</dbReference>
<dbReference type="PANTHER" id="PTHR10625:SF10">
    <property type="entry name" value="HISTONE DEACETYLASE HDAC1"/>
    <property type="match status" value="1"/>
</dbReference>
<dbReference type="CDD" id="cd09994">
    <property type="entry name" value="HDAC_AcuC_like"/>
    <property type="match status" value="1"/>
</dbReference>
<gene>
    <name evidence="6" type="ORF">JOF45_002551</name>
</gene>
<evidence type="ECO:0000259" key="5">
    <source>
        <dbReference type="Pfam" id="PF00850"/>
    </source>
</evidence>
<dbReference type="Gene3D" id="3.40.800.20">
    <property type="entry name" value="Histone deacetylase domain"/>
    <property type="match status" value="1"/>
</dbReference>
<dbReference type="PANTHER" id="PTHR10625">
    <property type="entry name" value="HISTONE DEACETYLASE HDAC1-RELATED"/>
    <property type="match status" value="1"/>
</dbReference>
<dbReference type="PRINTS" id="PR01270">
    <property type="entry name" value="HDASUPER"/>
</dbReference>
<dbReference type="SUPFAM" id="SSF52768">
    <property type="entry name" value="Arginase/deacetylase"/>
    <property type="match status" value="1"/>
</dbReference>
<organism evidence="6 7">
    <name type="scientific">Nesterenkonia lacusekhoensis</name>
    <dbReference type="NCBI Taxonomy" id="150832"/>
    <lineage>
        <taxon>Bacteria</taxon>
        <taxon>Bacillati</taxon>
        <taxon>Actinomycetota</taxon>
        <taxon>Actinomycetes</taxon>
        <taxon>Micrococcales</taxon>
        <taxon>Micrococcaceae</taxon>
        <taxon>Nesterenkonia</taxon>
    </lineage>
</organism>
<dbReference type="InterPro" id="IPR023801">
    <property type="entry name" value="His_deacetylse_dom"/>
</dbReference>
<dbReference type="InterPro" id="IPR037138">
    <property type="entry name" value="His_deacetylse_dom_sf"/>
</dbReference>
<evidence type="ECO:0000256" key="2">
    <source>
        <dbReference type="ARBA" id="ARBA00005947"/>
    </source>
</evidence>
<feature type="domain" description="Histone deacetylase" evidence="5">
    <location>
        <begin position="37"/>
        <end position="341"/>
    </location>
</feature>
<dbReference type="InterPro" id="IPR003085">
    <property type="entry name" value="AcuC"/>
</dbReference>
<evidence type="ECO:0000256" key="4">
    <source>
        <dbReference type="ARBA" id="ARBA00022627"/>
    </source>
</evidence>
<dbReference type="InterPro" id="IPR000286">
    <property type="entry name" value="HDACs"/>
</dbReference>
<proteinExistence type="inferred from homology"/>
<keyword evidence="7" id="KW-1185">Reference proteome</keyword>
<dbReference type="Pfam" id="PF00850">
    <property type="entry name" value="Hist_deacetyl"/>
    <property type="match status" value="1"/>
</dbReference>
<accession>A0ABS4T523</accession>
<name>A0ABS4T523_9MICC</name>
<evidence type="ECO:0000256" key="3">
    <source>
        <dbReference type="ARBA" id="ARBA00020218"/>
    </source>
</evidence>
<dbReference type="EMBL" id="JAGINX010000001">
    <property type="protein sequence ID" value="MBP2319532.1"/>
    <property type="molecule type" value="Genomic_DNA"/>
</dbReference>
<reference evidence="6 7" key="1">
    <citation type="submission" date="2021-03" db="EMBL/GenBank/DDBJ databases">
        <title>Sequencing the genomes of 1000 actinobacteria strains.</title>
        <authorList>
            <person name="Klenk H.-P."/>
        </authorList>
    </citation>
    <scope>NUCLEOTIDE SEQUENCE [LARGE SCALE GENOMIC DNA]</scope>
    <source>
        <strain evidence="6 7">DSM 12544</strain>
    </source>
</reference>
<protein>
    <recommendedName>
        <fullName evidence="3">Acetoin utilization protein AcuC</fullName>
    </recommendedName>
</protein>
<evidence type="ECO:0000256" key="1">
    <source>
        <dbReference type="ARBA" id="ARBA00005101"/>
    </source>
</evidence>
<comment type="pathway">
    <text evidence="1">Ketone degradation; acetoin degradation.</text>
</comment>
<keyword evidence="4" id="KW-0006">Acetoin catabolism</keyword>
<dbReference type="Proteomes" id="UP001519331">
    <property type="component" value="Unassembled WGS sequence"/>
</dbReference>